<organism evidence="2 3">
    <name type="scientific">Cupriavidus necator</name>
    <name type="common">Alcaligenes eutrophus</name>
    <name type="synonym">Ralstonia eutropha</name>
    <dbReference type="NCBI Taxonomy" id="106590"/>
    <lineage>
        <taxon>Bacteria</taxon>
        <taxon>Pseudomonadati</taxon>
        <taxon>Pseudomonadota</taxon>
        <taxon>Betaproteobacteria</taxon>
        <taxon>Burkholderiales</taxon>
        <taxon>Burkholderiaceae</taxon>
        <taxon>Cupriavidus</taxon>
    </lineage>
</organism>
<evidence type="ECO:0000313" key="3">
    <source>
        <dbReference type="Proteomes" id="UP000253501"/>
    </source>
</evidence>
<dbReference type="Pfam" id="PF11373">
    <property type="entry name" value="DUF3175"/>
    <property type="match status" value="1"/>
</dbReference>
<evidence type="ECO:0000313" key="2">
    <source>
        <dbReference type="EMBL" id="RCJ04696.1"/>
    </source>
</evidence>
<proteinExistence type="predicted"/>
<dbReference type="InterPro" id="IPR021513">
    <property type="entry name" value="Phage_RSL1_Orf186"/>
</dbReference>
<protein>
    <submittedName>
        <fullName evidence="2">DUF3175 domain-containing protein</fullName>
    </submittedName>
</protein>
<accession>A0A367PCE4</accession>
<dbReference type="RefSeq" id="WP_114135197.1">
    <property type="nucleotide sequence ID" value="NZ_CP068435.1"/>
</dbReference>
<reference evidence="2 3" key="1">
    <citation type="submission" date="2018-04" db="EMBL/GenBank/DDBJ databases">
        <title>Cupriavidus necator CR12 genome sequencing and assembly.</title>
        <authorList>
            <person name="Ben Fekih I."/>
            <person name="Mazhar H.S."/>
            <person name="Bello S.K."/>
            <person name="Rensing C."/>
        </authorList>
    </citation>
    <scope>NUCLEOTIDE SEQUENCE [LARGE SCALE GENOMIC DNA]</scope>
    <source>
        <strain evidence="2 3">CR12</strain>
    </source>
</reference>
<feature type="compositionally biased region" description="Basic and acidic residues" evidence="1">
    <location>
        <begin position="31"/>
        <end position="40"/>
    </location>
</feature>
<gene>
    <name evidence="2" type="ORF">DDK22_30695</name>
</gene>
<name>A0A367PCE4_CUPNE</name>
<feature type="compositionally biased region" description="Basic residues" evidence="1">
    <location>
        <begin position="1"/>
        <end position="15"/>
    </location>
</feature>
<dbReference type="AlphaFoldDB" id="A0A367PCE4"/>
<comment type="caution">
    <text evidence="2">The sequence shown here is derived from an EMBL/GenBank/DDBJ whole genome shotgun (WGS) entry which is preliminary data.</text>
</comment>
<sequence length="111" mass="12273">MAAAKSTRRPAKGRAKSGASKGRRWSQQVTEHSDALDLEPHLFASDNPEEIAASLKRSAVSSRRRKGTAFQSAMSMLNFYINRAGRHLPKARRATLEKAKGKLREAFGRPP</sequence>
<feature type="region of interest" description="Disordered" evidence="1">
    <location>
        <begin position="1"/>
        <end position="43"/>
    </location>
</feature>
<dbReference type="Proteomes" id="UP000253501">
    <property type="component" value="Unassembled WGS sequence"/>
</dbReference>
<dbReference type="EMBL" id="QDHA01000092">
    <property type="protein sequence ID" value="RCJ04696.1"/>
    <property type="molecule type" value="Genomic_DNA"/>
</dbReference>
<evidence type="ECO:0000256" key="1">
    <source>
        <dbReference type="SAM" id="MobiDB-lite"/>
    </source>
</evidence>